<name>A0ABM8YRV3_9BACI</name>
<proteinExistence type="predicted"/>
<accession>A0ABM8YRV3</accession>
<evidence type="ECO:0000313" key="2">
    <source>
        <dbReference type="Proteomes" id="UP000789833"/>
    </source>
</evidence>
<gene>
    <name evidence="1" type="ORF">BACCIP111883_03477</name>
</gene>
<dbReference type="EMBL" id="CAKJTJ010000025">
    <property type="protein sequence ID" value="CAG9622686.1"/>
    <property type="molecule type" value="Genomic_DNA"/>
</dbReference>
<dbReference type="RefSeq" id="WP_230503457.1">
    <property type="nucleotide sequence ID" value="NZ_CAKJTJ010000025.1"/>
</dbReference>
<protein>
    <submittedName>
        <fullName evidence="1">Uncharacterized protein</fullName>
    </submittedName>
</protein>
<evidence type="ECO:0000313" key="1">
    <source>
        <dbReference type="EMBL" id="CAG9622686.1"/>
    </source>
</evidence>
<dbReference type="Proteomes" id="UP000789833">
    <property type="component" value="Unassembled WGS sequence"/>
</dbReference>
<sequence length="105" mass="11864">MRKLFIYLFGILLVISVIVSIVPVTISPSNDTRVILEHNYNTFIAPQCFEQADVTNFLEEATLGKATELGYNEESMCTKEAFKPLQKPIIVKALIKMNLISSPWD</sequence>
<reference evidence="1 2" key="1">
    <citation type="submission" date="2021-10" db="EMBL/GenBank/DDBJ databases">
        <authorList>
            <person name="Criscuolo A."/>
        </authorList>
    </citation>
    <scope>NUCLEOTIDE SEQUENCE [LARGE SCALE GENOMIC DNA]</scope>
    <source>
        <strain evidence="2">CIP 111883</strain>
    </source>
</reference>
<keyword evidence="2" id="KW-1185">Reference proteome</keyword>
<organism evidence="1 2">
    <name type="scientific">Sutcliffiella rhizosphaerae</name>
    <dbReference type="NCBI Taxonomy" id="2880967"/>
    <lineage>
        <taxon>Bacteria</taxon>
        <taxon>Bacillati</taxon>
        <taxon>Bacillota</taxon>
        <taxon>Bacilli</taxon>
        <taxon>Bacillales</taxon>
        <taxon>Bacillaceae</taxon>
        <taxon>Sutcliffiella</taxon>
    </lineage>
</organism>
<comment type="caution">
    <text evidence="1">The sequence shown here is derived from an EMBL/GenBank/DDBJ whole genome shotgun (WGS) entry which is preliminary data.</text>
</comment>